<sequence>MKSKGAGSQKSKAGRNVDYNWDCLQRDDIYRQRVLGTESGASNFIQMDDKKQLSVLSMIIYIILILSAMNFVWKGGVIEAKFVVTRAVQQWVNNRHFDLMMTPKSFSDINHLDHVKDWLRYALPIIISPPVQQANFPLYGVRFSLRNVKTFNNTEPRFRELAQVTWNDKVGIDQSASSTVSSFTGSYDNDDTLSFGAFREFGFNSDAAKRVFSGEATAAEITSFSLSLQWCSAPMATCSGELLSDYFYDRSKSTDDIVDHCNSRCEQLESKGRLCHCWTLTTTHCNFYHVPQELLQSSSPVDSPCWNHTNGVNVYPTLIEPTNGRTSYFPLMKRFVHTDSKATGGRFSEAYGKSKGFLQGLNFWTQEQVDNLVALQQTLSNRSNARSSPSSQGLMFQQLNDWILGGFLGPTTGYLVVDWMNWNPNHDVVSWVVLKFKADASGLITTGRSINHLVIPQSDLDLLRSDPKSFFWPGFNVWHALYILLVAYYVLKEFYELISTGLRYFTGWQLVVDVGLLLHMTVIGLRYYHHTTTTFTKDLATANQGENANLDISDFEQEAVAWSNFLLASCFMMVFLFGALVQYLSDLVPRISVLVHTVSRSITPVFFLVIILCDVFFAFVIWCNLLFGKSVKDFNSIPVSAISLTEMLFGRLDVVEDLRVAFPITGFFFYLFFMVLFFFILQYLSRAIVLTSFDDASRSFEDRQKAQFIATDEVASFLKLQVAWVKKAFHLNVRARDLKSAGGMQPYPTHKLGLIPFTFYCAIYVIFVSAVLWVPEGHDVIESLTSALQRPTLGPKGNPLSREINYDLDFDRIETREDVLRWLAVSLPKALYNSSESGNVLSNYPAAPEYKQVVINDWNILMGQTPVRLSLSYDHLSQVSNNSVTSRLPVPQLVRQPDSPDSPVTTKEGLKDQRAQQVLHRYCGNYSVEEKGFSCMLSVDPAVTIPALLEMRLNGIATNQTREVKLDFVAYNGFLDMFFYVAIVFDFTTSGYIDKAINVNPIKLPDLSSSFFPIRLILEIVIILFTVGRLSKCMRAIYRVALAGINKGNKGQAKAFGHRLIVVIQVLVYHILQQPSILFDFLSGITTIVTLVMWYSFVLLDLSQSFYFAETPNWTPAQCALTGICSDAAAISKFARASQQMKFFTQVCAANTIFLFLGYQKYLSAFPTGRIIAKAMLSGFADILCFFVVMVVLLMGYVSMGHTIFGTLMIDFSTLGYSLITCFQMFLGTFRSFAAMRQANSFAYYFYWYTYMVLFRYVLVNMFFAIVAKHFQREDNEYKEQSEQSEQRQESQEASRLSLMAAAKLAAKSLVGVWSYKDGTEKLEEETDAGIESLAGEDLEVLSTPKSGRGVDTPMSTDSPLLDDSFITADLVVEPNWKFLPDETRQWAVDKAKEIFRFIQQNSRLREEVEKHNNQQFDIDHIQEEAETSITEKAFNLAKKAEKVKLDLSKGELRSLKVVHRDQESLAWYIMKRETELKKLEEAKTMMQERYENLVNATQSLIATEEEPDS</sequence>
<proteinExistence type="predicted"/>
<keyword evidence="3" id="KW-1185">Reference proteome</keyword>
<evidence type="ECO:0000313" key="1">
    <source>
        <dbReference type="EMBL" id="CAK9022003.1"/>
    </source>
</evidence>
<dbReference type="PANTHER" id="PTHR10877:SF183">
    <property type="entry name" value="AT14535P-RELATED"/>
    <property type="match status" value="1"/>
</dbReference>
<accession>A0ABP0K7K7</accession>
<evidence type="ECO:0000313" key="3">
    <source>
        <dbReference type="Proteomes" id="UP001642484"/>
    </source>
</evidence>
<dbReference type="Proteomes" id="UP001642484">
    <property type="component" value="Unassembled WGS sequence"/>
</dbReference>
<gene>
    <name evidence="1" type="ORF">CCMP2556_LOCUS14655</name>
    <name evidence="2" type="ORF">CCMP2556_LOCUS14688</name>
</gene>
<name>A0ABP0K7K7_9DINO</name>
<dbReference type="Pfam" id="PF08016">
    <property type="entry name" value="PKD_channel"/>
    <property type="match status" value="2"/>
</dbReference>
<evidence type="ECO:0000313" key="2">
    <source>
        <dbReference type="EMBL" id="CAK9022102.1"/>
    </source>
</evidence>
<dbReference type="EMBL" id="CAXAMN010007591">
    <property type="protein sequence ID" value="CAK9022102.1"/>
    <property type="molecule type" value="Genomic_DNA"/>
</dbReference>
<dbReference type="Gene3D" id="1.10.287.70">
    <property type="match status" value="2"/>
</dbReference>
<dbReference type="PANTHER" id="PTHR10877">
    <property type="entry name" value="POLYCYSTIN FAMILY MEMBER"/>
    <property type="match status" value="1"/>
</dbReference>
<organism evidence="2 3">
    <name type="scientific">Durusdinium trenchii</name>
    <dbReference type="NCBI Taxonomy" id="1381693"/>
    <lineage>
        <taxon>Eukaryota</taxon>
        <taxon>Sar</taxon>
        <taxon>Alveolata</taxon>
        <taxon>Dinophyceae</taxon>
        <taxon>Suessiales</taxon>
        <taxon>Symbiodiniaceae</taxon>
        <taxon>Durusdinium</taxon>
    </lineage>
</organism>
<comment type="caution">
    <text evidence="2">The sequence shown here is derived from an EMBL/GenBank/DDBJ whole genome shotgun (WGS) entry which is preliminary data.</text>
</comment>
<protein>
    <submittedName>
        <fullName evidence="2">Uncharacterized protein</fullName>
    </submittedName>
</protein>
<reference evidence="2 3" key="1">
    <citation type="submission" date="2024-02" db="EMBL/GenBank/DDBJ databases">
        <authorList>
            <person name="Chen Y."/>
            <person name="Shah S."/>
            <person name="Dougan E. K."/>
            <person name="Thang M."/>
            <person name="Chan C."/>
        </authorList>
    </citation>
    <scope>NUCLEOTIDE SEQUENCE [LARGE SCALE GENOMIC DNA]</scope>
</reference>
<dbReference type="InterPro" id="IPR051223">
    <property type="entry name" value="Polycystin"/>
</dbReference>
<dbReference type="InterPro" id="IPR013122">
    <property type="entry name" value="PKD1_2_channel"/>
</dbReference>
<dbReference type="EMBL" id="CAXAMN010007569">
    <property type="protein sequence ID" value="CAK9022003.1"/>
    <property type="molecule type" value="Genomic_DNA"/>
</dbReference>